<dbReference type="Proteomes" id="UP001497392">
    <property type="component" value="Unassembled WGS sequence"/>
</dbReference>
<reference evidence="2 3" key="1">
    <citation type="submission" date="2024-06" db="EMBL/GenBank/DDBJ databases">
        <authorList>
            <person name="Kraege A."/>
            <person name="Thomma B."/>
        </authorList>
    </citation>
    <scope>NUCLEOTIDE SEQUENCE [LARGE SCALE GENOMIC DNA]</scope>
</reference>
<gene>
    <name evidence="2" type="primary">g12886</name>
    <name evidence="2" type="ORF">VP750_LOCUS11445</name>
</gene>
<dbReference type="EMBL" id="CAXHTA020000021">
    <property type="protein sequence ID" value="CAL5229539.1"/>
    <property type="molecule type" value="Genomic_DNA"/>
</dbReference>
<protein>
    <submittedName>
        <fullName evidence="2">G12886 protein</fullName>
    </submittedName>
</protein>
<evidence type="ECO:0000313" key="3">
    <source>
        <dbReference type="Proteomes" id="UP001497392"/>
    </source>
</evidence>
<evidence type="ECO:0000313" key="2">
    <source>
        <dbReference type="EMBL" id="CAL5229539.1"/>
    </source>
</evidence>
<feature type="transmembrane region" description="Helical" evidence="1">
    <location>
        <begin position="156"/>
        <end position="179"/>
    </location>
</feature>
<keyword evidence="1" id="KW-0812">Transmembrane</keyword>
<proteinExistence type="predicted"/>
<sequence length="188" mass="19795">MWMPAGSTSCIVRKGDSLAVSFQARPGVVITGGSQNLDFMNDPVQDMKVTTAAAPSNPITPVTYTGFQFAPKQDYYQSFQGGVLAKLAVFAFDASRPSQNRSDGVLGMYKTASCRTTIELQLASPPPNVTVGSDQLYSDARPQAMGNVQHSKTTAIVVPCVIGGFVCAMILGCLTLGLAKKGPATLPK</sequence>
<keyword evidence="1" id="KW-0472">Membrane</keyword>
<comment type="caution">
    <text evidence="2">The sequence shown here is derived from an EMBL/GenBank/DDBJ whole genome shotgun (WGS) entry which is preliminary data.</text>
</comment>
<keyword evidence="1" id="KW-1133">Transmembrane helix</keyword>
<evidence type="ECO:0000256" key="1">
    <source>
        <dbReference type="SAM" id="Phobius"/>
    </source>
</evidence>
<accession>A0ABP1GG45</accession>
<keyword evidence="3" id="KW-1185">Reference proteome</keyword>
<organism evidence="2 3">
    <name type="scientific">Coccomyxa viridis</name>
    <dbReference type="NCBI Taxonomy" id="1274662"/>
    <lineage>
        <taxon>Eukaryota</taxon>
        <taxon>Viridiplantae</taxon>
        <taxon>Chlorophyta</taxon>
        <taxon>core chlorophytes</taxon>
        <taxon>Trebouxiophyceae</taxon>
        <taxon>Trebouxiophyceae incertae sedis</taxon>
        <taxon>Coccomyxaceae</taxon>
        <taxon>Coccomyxa</taxon>
    </lineage>
</organism>
<name>A0ABP1GG45_9CHLO</name>